<dbReference type="Proteomes" id="UP000634136">
    <property type="component" value="Unassembled WGS sequence"/>
</dbReference>
<evidence type="ECO:0000313" key="1">
    <source>
        <dbReference type="EMBL" id="KAF7836314.1"/>
    </source>
</evidence>
<comment type="caution">
    <text evidence="1">The sequence shown here is derived from an EMBL/GenBank/DDBJ whole genome shotgun (WGS) entry which is preliminary data.</text>
</comment>
<organism evidence="1 2">
    <name type="scientific">Senna tora</name>
    <dbReference type="NCBI Taxonomy" id="362788"/>
    <lineage>
        <taxon>Eukaryota</taxon>
        <taxon>Viridiplantae</taxon>
        <taxon>Streptophyta</taxon>
        <taxon>Embryophyta</taxon>
        <taxon>Tracheophyta</taxon>
        <taxon>Spermatophyta</taxon>
        <taxon>Magnoliopsida</taxon>
        <taxon>eudicotyledons</taxon>
        <taxon>Gunneridae</taxon>
        <taxon>Pentapetalae</taxon>
        <taxon>rosids</taxon>
        <taxon>fabids</taxon>
        <taxon>Fabales</taxon>
        <taxon>Fabaceae</taxon>
        <taxon>Caesalpinioideae</taxon>
        <taxon>Cassia clade</taxon>
        <taxon>Senna</taxon>
    </lineage>
</organism>
<protein>
    <submittedName>
        <fullName evidence="1">Uncharacterized protein</fullName>
    </submittedName>
</protein>
<keyword evidence="2" id="KW-1185">Reference proteome</keyword>
<accession>A0A834X1Q1</accession>
<proteinExistence type="predicted"/>
<dbReference type="EMBL" id="JAAIUW010000004">
    <property type="protein sequence ID" value="KAF7836314.1"/>
    <property type="molecule type" value="Genomic_DNA"/>
</dbReference>
<dbReference type="AlphaFoldDB" id="A0A834X1Q1"/>
<evidence type="ECO:0000313" key="2">
    <source>
        <dbReference type="Proteomes" id="UP000634136"/>
    </source>
</evidence>
<gene>
    <name evidence="1" type="ORF">G2W53_011173</name>
</gene>
<reference evidence="1" key="1">
    <citation type="submission" date="2020-09" db="EMBL/GenBank/DDBJ databases">
        <title>Genome-Enabled Discovery of Anthraquinone Biosynthesis in Senna tora.</title>
        <authorList>
            <person name="Kang S.-H."/>
            <person name="Pandey R.P."/>
            <person name="Lee C.-M."/>
            <person name="Sim J.-S."/>
            <person name="Jeong J.-T."/>
            <person name="Choi B.-S."/>
            <person name="Jung M."/>
            <person name="Ginzburg D."/>
            <person name="Zhao K."/>
            <person name="Won S.Y."/>
            <person name="Oh T.-J."/>
            <person name="Yu Y."/>
            <person name="Kim N.-H."/>
            <person name="Lee O.R."/>
            <person name="Lee T.-H."/>
            <person name="Bashyal P."/>
            <person name="Kim T.-S."/>
            <person name="Lee W.-H."/>
            <person name="Kawkins C."/>
            <person name="Kim C.-K."/>
            <person name="Kim J.S."/>
            <person name="Ahn B.O."/>
            <person name="Rhee S.Y."/>
            <person name="Sohng J.K."/>
        </authorList>
    </citation>
    <scope>NUCLEOTIDE SEQUENCE</scope>
    <source>
        <tissue evidence="1">Leaf</tissue>
    </source>
</reference>
<sequence>MEEAMILQYFRSLRSFKFKRILSSCVSPGLP</sequence>
<name>A0A834X1Q1_9FABA</name>